<evidence type="ECO:0000313" key="6">
    <source>
        <dbReference type="EMBL" id="MFD2648260.1"/>
    </source>
</evidence>
<comment type="caution">
    <text evidence="6">The sequence shown here is derived from an EMBL/GenBank/DDBJ whole genome shotgun (WGS) entry which is preliminary data.</text>
</comment>
<organism evidence="6 7">
    <name type="scientific">Devosia albogilva</name>
    <dbReference type="NCBI Taxonomy" id="429726"/>
    <lineage>
        <taxon>Bacteria</taxon>
        <taxon>Pseudomonadati</taxon>
        <taxon>Pseudomonadota</taxon>
        <taxon>Alphaproteobacteria</taxon>
        <taxon>Hyphomicrobiales</taxon>
        <taxon>Devosiaceae</taxon>
        <taxon>Devosia</taxon>
    </lineage>
</organism>
<dbReference type="Proteomes" id="UP001597521">
    <property type="component" value="Unassembled WGS sequence"/>
</dbReference>
<comment type="similarity">
    <text evidence="1">Belongs to the LysR transcriptional regulatory family.</text>
</comment>
<dbReference type="Pfam" id="PF00126">
    <property type="entry name" value="HTH_1"/>
    <property type="match status" value="1"/>
</dbReference>
<evidence type="ECO:0000259" key="5">
    <source>
        <dbReference type="PROSITE" id="PS50931"/>
    </source>
</evidence>
<evidence type="ECO:0000313" key="7">
    <source>
        <dbReference type="Proteomes" id="UP001597521"/>
    </source>
</evidence>
<accession>A0ABW5QKM0</accession>
<dbReference type="PROSITE" id="PS50931">
    <property type="entry name" value="HTH_LYSR"/>
    <property type="match status" value="1"/>
</dbReference>
<dbReference type="PRINTS" id="PR00039">
    <property type="entry name" value="HTHLYSR"/>
</dbReference>
<dbReference type="InterPro" id="IPR000847">
    <property type="entry name" value="LysR_HTH_N"/>
</dbReference>
<feature type="domain" description="HTH lysR-type" evidence="5">
    <location>
        <begin position="3"/>
        <end position="60"/>
    </location>
</feature>
<protein>
    <submittedName>
        <fullName evidence="6">LysR family transcriptional regulator</fullName>
    </submittedName>
</protein>
<dbReference type="PANTHER" id="PTHR30126:SF40">
    <property type="entry name" value="HTH-TYPE TRANSCRIPTIONAL REGULATOR GLTR"/>
    <property type="match status" value="1"/>
</dbReference>
<keyword evidence="3" id="KW-0238">DNA-binding</keyword>
<keyword evidence="7" id="KW-1185">Reference proteome</keyword>
<dbReference type="PANTHER" id="PTHR30126">
    <property type="entry name" value="HTH-TYPE TRANSCRIPTIONAL REGULATOR"/>
    <property type="match status" value="1"/>
</dbReference>
<gene>
    <name evidence="6" type="ORF">ACFSX5_10700</name>
</gene>
<dbReference type="Gene3D" id="1.10.10.10">
    <property type="entry name" value="Winged helix-like DNA-binding domain superfamily/Winged helix DNA-binding domain"/>
    <property type="match status" value="1"/>
</dbReference>
<evidence type="ECO:0000256" key="4">
    <source>
        <dbReference type="ARBA" id="ARBA00023163"/>
    </source>
</evidence>
<dbReference type="EMBL" id="JBHUNP010000001">
    <property type="protein sequence ID" value="MFD2648260.1"/>
    <property type="molecule type" value="Genomic_DNA"/>
</dbReference>
<dbReference type="InterPro" id="IPR036388">
    <property type="entry name" value="WH-like_DNA-bd_sf"/>
</dbReference>
<dbReference type="RefSeq" id="WP_386833380.1">
    <property type="nucleotide sequence ID" value="NZ_JBHUNP010000001.1"/>
</dbReference>
<proteinExistence type="inferred from homology"/>
<name>A0ABW5QKM0_9HYPH</name>
<evidence type="ECO:0000256" key="3">
    <source>
        <dbReference type="ARBA" id="ARBA00023125"/>
    </source>
</evidence>
<dbReference type="InterPro" id="IPR005119">
    <property type="entry name" value="LysR_subst-bd"/>
</dbReference>
<keyword evidence="4" id="KW-0804">Transcription</keyword>
<evidence type="ECO:0000256" key="2">
    <source>
        <dbReference type="ARBA" id="ARBA00023015"/>
    </source>
</evidence>
<dbReference type="InterPro" id="IPR036390">
    <property type="entry name" value="WH_DNA-bd_sf"/>
</dbReference>
<dbReference type="Pfam" id="PF03466">
    <property type="entry name" value="LysR_substrate"/>
    <property type="match status" value="1"/>
</dbReference>
<dbReference type="SUPFAM" id="SSF53850">
    <property type="entry name" value="Periplasmic binding protein-like II"/>
    <property type="match status" value="1"/>
</dbReference>
<dbReference type="Gene3D" id="3.40.190.290">
    <property type="match status" value="1"/>
</dbReference>
<evidence type="ECO:0000256" key="1">
    <source>
        <dbReference type="ARBA" id="ARBA00009437"/>
    </source>
</evidence>
<dbReference type="CDD" id="cd05466">
    <property type="entry name" value="PBP2_LTTR_substrate"/>
    <property type="match status" value="1"/>
</dbReference>
<reference evidence="7" key="1">
    <citation type="journal article" date="2019" name="Int. J. Syst. Evol. Microbiol.">
        <title>The Global Catalogue of Microorganisms (GCM) 10K type strain sequencing project: providing services to taxonomists for standard genome sequencing and annotation.</title>
        <authorList>
            <consortium name="The Broad Institute Genomics Platform"/>
            <consortium name="The Broad Institute Genome Sequencing Center for Infectious Disease"/>
            <person name="Wu L."/>
            <person name="Ma J."/>
        </authorList>
    </citation>
    <scope>NUCLEOTIDE SEQUENCE [LARGE SCALE GENOMIC DNA]</scope>
    <source>
        <strain evidence="7">CCM 7427</strain>
    </source>
</reference>
<sequence>MKMELRQLEAFRAIATLGSFSAAATRLHTTQPAISARIRSLEFELGGPLFDRSAKPARLTPLGHKLLDYADRIGSLVTEAQGIGKGAAGTIRSARLGIPSALVSRWAPFLIGEVYRNNPNARVELHIDRSVVLQSMLTNGEIDFALTIGQPNADELVSTPVARYSYCWIQSNTHPATRKIHSISEINKPVATYSKTSAAYIELRDYLRKNKLEHISLSGSNSTDAILKLVSEGLAIGLVMSIALDDDAHPMPVSVMDLPTSMISDVEYFASFRRDGATLLGEYLASAASTFSGPRAADR</sequence>
<dbReference type="SUPFAM" id="SSF46785">
    <property type="entry name" value="Winged helix' DNA-binding domain"/>
    <property type="match status" value="1"/>
</dbReference>
<keyword evidence="2" id="KW-0805">Transcription regulation</keyword>